<protein>
    <submittedName>
        <fullName evidence="2">Uncharacterized protein</fullName>
    </submittedName>
</protein>
<evidence type="ECO:0000313" key="2">
    <source>
        <dbReference type="EMBL" id="PMD12131.1"/>
    </source>
</evidence>
<dbReference type="AlphaFoldDB" id="A0A2J6PDK7"/>
<evidence type="ECO:0000313" key="3">
    <source>
        <dbReference type="Proteomes" id="UP000235672"/>
    </source>
</evidence>
<keyword evidence="1" id="KW-0812">Transmembrane</keyword>
<evidence type="ECO:0000256" key="1">
    <source>
        <dbReference type="SAM" id="Phobius"/>
    </source>
</evidence>
<name>A0A2J6PDK7_9HELO</name>
<dbReference type="STRING" id="1745343.A0A2J6PDK7"/>
<keyword evidence="3" id="KW-1185">Reference proteome</keyword>
<keyword evidence="1" id="KW-1133">Transmembrane helix</keyword>
<keyword evidence="1" id="KW-0472">Membrane</keyword>
<organism evidence="2 3">
    <name type="scientific">Hyaloscypha hepaticicola</name>
    <dbReference type="NCBI Taxonomy" id="2082293"/>
    <lineage>
        <taxon>Eukaryota</taxon>
        <taxon>Fungi</taxon>
        <taxon>Dikarya</taxon>
        <taxon>Ascomycota</taxon>
        <taxon>Pezizomycotina</taxon>
        <taxon>Leotiomycetes</taxon>
        <taxon>Helotiales</taxon>
        <taxon>Hyaloscyphaceae</taxon>
        <taxon>Hyaloscypha</taxon>
    </lineage>
</organism>
<reference evidence="2 3" key="1">
    <citation type="submission" date="2016-05" db="EMBL/GenBank/DDBJ databases">
        <title>A degradative enzymes factory behind the ericoid mycorrhizal symbiosis.</title>
        <authorList>
            <consortium name="DOE Joint Genome Institute"/>
            <person name="Martino E."/>
            <person name="Morin E."/>
            <person name="Grelet G."/>
            <person name="Kuo A."/>
            <person name="Kohler A."/>
            <person name="Daghino S."/>
            <person name="Barry K."/>
            <person name="Choi C."/>
            <person name="Cichocki N."/>
            <person name="Clum A."/>
            <person name="Copeland A."/>
            <person name="Hainaut M."/>
            <person name="Haridas S."/>
            <person name="Labutti K."/>
            <person name="Lindquist E."/>
            <person name="Lipzen A."/>
            <person name="Khouja H.-R."/>
            <person name="Murat C."/>
            <person name="Ohm R."/>
            <person name="Olson A."/>
            <person name="Spatafora J."/>
            <person name="Veneault-Fourrey C."/>
            <person name="Henrissat B."/>
            <person name="Grigoriev I."/>
            <person name="Martin F."/>
            <person name="Perotto S."/>
        </authorList>
    </citation>
    <scope>NUCLEOTIDE SEQUENCE [LARGE SCALE GENOMIC DNA]</scope>
    <source>
        <strain evidence="2 3">UAMH 7357</strain>
    </source>
</reference>
<proteinExistence type="predicted"/>
<accession>A0A2J6PDK7</accession>
<dbReference type="EMBL" id="KZ613563">
    <property type="protein sequence ID" value="PMD12131.1"/>
    <property type="molecule type" value="Genomic_DNA"/>
</dbReference>
<sequence>MCGGILESTSPRFSQRADFFTYICFLCLVILLSNAFITGGERFASILALSLLKTVTIDN</sequence>
<feature type="transmembrane region" description="Helical" evidence="1">
    <location>
        <begin position="19"/>
        <end position="37"/>
    </location>
</feature>
<gene>
    <name evidence="2" type="ORF">NA56DRAFT_715688</name>
</gene>
<dbReference type="Proteomes" id="UP000235672">
    <property type="component" value="Unassembled WGS sequence"/>
</dbReference>